<evidence type="ECO:0000313" key="3">
    <source>
        <dbReference type="EMBL" id="KEY18959.1"/>
    </source>
</evidence>
<dbReference type="Pfam" id="PF11396">
    <property type="entry name" value="PepSY_like"/>
    <property type="match status" value="3"/>
</dbReference>
<feature type="signal peptide" evidence="1">
    <location>
        <begin position="1"/>
        <end position="24"/>
    </location>
</feature>
<evidence type="ECO:0000313" key="4">
    <source>
        <dbReference type="Proteomes" id="UP000028349"/>
    </source>
</evidence>
<evidence type="ECO:0000259" key="2">
    <source>
        <dbReference type="Pfam" id="PF11396"/>
    </source>
</evidence>
<reference evidence="3 4" key="1">
    <citation type="submission" date="2014-07" db="EMBL/GenBank/DDBJ databases">
        <authorList>
            <person name="Pisani N.G."/>
            <person name="Newman J.D."/>
        </authorList>
    </citation>
    <scope>NUCLEOTIDE SEQUENCE [LARGE SCALE GENOMIC DNA]</scope>
    <source>
        <strain evidence="3 4">LMG 24720</strain>
    </source>
</reference>
<name>A0ABR4TYD8_9FLAO</name>
<accession>A0ABR4TYD8</accession>
<comment type="caution">
    <text evidence="3">The sequence shown here is derived from an EMBL/GenBank/DDBJ whole genome shotgun (WGS) entry which is preliminary data.</text>
</comment>
<gene>
    <name evidence="3" type="ORF">HY04_10910</name>
</gene>
<dbReference type="Gene3D" id="3.40.1420.30">
    <property type="match status" value="1"/>
</dbReference>
<evidence type="ECO:0000256" key="1">
    <source>
        <dbReference type="SAM" id="SignalP"/>
    </source>
</evidence>
<feature type="domain" description="Putative beta-lactamase-inhibitor-like PepSY-like" evidence="2">
    <location>
        <begin position="120"/>
        <end position="175"/>
    </location>
</feature>
<feature type="chain" id="PRO_5045517289" description="Putative beta-lactamase-inhibitor-like PepSY-like domain-containing protein" evidence="1">
    <location>
        <begin position="25"/>
        <end position="180"/>
    </location>
</feature>
<protein>
    <recommendedName>
        <fullName evidence="2">Putative beta-lactamase-inhibitor-like PepSY-like domain-containing protein</fullName>
    </recommendedName>
</protein>
<keyword evidence="1" id="KW-0732">Signal</keyword>
<dbReference type="InterPro" id="IPR021533">
    <property type="entry name" value="PepSY-like"/>
</dbReference>
<dbReference type="PROSITE" id="PS51257">
    <property type="entry name" value="PROKAR_LIPOPROTEIN"/>
    <property type="match status" value="1"/>
</dbReference>
<sequence length="180" mass="20096">MKMRIKTLVTVAFAAIAVIMTLISCDKHENVPAAEFPVEITKYVSAHFPASSITEIVKVVPSSDFPKMVTDLFSTHARPSSTTRRIARKDELIGIYDVNLSGNTALKFNCRKEIICISSTSQLPEGVTPEQINNYVSENFSNNFILDWKLTKKNQAIKLNNGQILHFNMNGDFLKSTGQK</sequence>
<feature type="domain" description="Putative beta-lactamase-inhibitor-like PepSY-like" evidence="2">
    <location>
        <begin position="59"/>
        <end position="111"/>
    </location>
</feature>
<keyword evidence="4" id="KW-1185">Reference proteome</keyword>
<proteinExistence type="predicted"/>
<feature type="domain" description="Putative beta-lactamase-inhibitor-like PepSY-like" evidence="2">
    <location>
        <begin position="27"/>
        <end position="56"/>
    </location>
</feature>
<dbReference type="EMBL" id="JPEP01000002">
    <property type="protein sequence ID" value="KEY18959.1"/>
    <property type="molecule type" value="Genomic_DNA"/>
</dbReference>
<organism evidence="3 4">
    <name type="scientific">Kaistella antarctica</name>
    <dbReference type="NCBI Taxonomy" id="266748"/>
    <lineage>
        <taxon>Bacteria</taxon>
        <taxon>Pseudomonadati</taxon>
        <taxon>Bacteroidota</taxon>
        <taxon>Flavobacteriia</taxon>
        <taxon>Flavobacteriales</taxon>
        <taxon>Weeksellaceae</taxon>
        <taxon>Chryseobacterium group</taxon>
        <taxon>Kaistella</taxon>
    </lineage>
</organism>
<dbReference type="SUPFAM" id="SSF160574">
    <property type="entry name" value="BT0923-like"/>
    <property type="match status" value="1"/>
</dbReference>
<dbReference type="Proteomes" id="UP000028349">
    <property type="component" value="Unassembled WGS sequence"/>
</dbReference>